<gene>
    <name evidence="1" type="ORF">CRG98_040072</name>
</gene>
<organism evidence="1 2">
    <name type="scientific">Punica granatum</name>
    <name type="common">Pomegranate</name>
    <dbReference type="NCBI Taxonomy" id="22663"/>
    <lineage>
        <taxon>Eukaryota</taxon>
        <taxon>Viridiplantae</taxon>
        <taxon>Streptophyta</taxon>
        <taxon>Embryophyta</taxon>
        <taxon>Tracheophyta</taxon>
        <taxon>Spermatophyta</taxon>
        <taxon>Magnoliopsida</taxon>
        <taxon>eudicotyledons</taxon>
        <taxon>Gunneridae</taxon>
        <taxon>Pentapetalae</taxon>
        <taxon>rosids</taxon>
        <taxon>malvids</taxon>
        <taxon>Myrtales</taxon>
        <taxon>Lythraceae</taxon>
        <taxon>Punica</taxon>
    </lineage>
</organism>
<dbReference type="EMBL" id="PGOL01003807">
    <property type="protein sequence ID" value="PKI39602.1"/>
    <property type="molecule type" value="Genomic_DNA"/>
</dbReference>
<evidence type="ECO:0000313" key="2">
    <source>
        <dbReference type="Proteomes" id="UP000233551"/>
    </source>
</evidence>
<evidence type="ECO:0000313" key="1">
    <source>
        <dbReference type="EMBL" id="PKI39602.1"/>
    </source>
</evidence>
<name>A0A2I0I6K4_PUNGR</name>
<proteinExistence type="predicted"/>
<sequence>MVWKTMFSTFIRSHYLFGFVDGSHPCSPFTDPLFPAWSRTDENIWSWLFLTLYEQILEEFLVLLPQLYKSLLNPMAVEEAVVIVRAATVEMVARIHGVPMERGALTTKESVGASIRIMVSLVNPMVVSTEDAVTPIIVEVMA</sequence>
<comment type="caution">
    <text evidence="1">The sequence shown here is derived from an EMBL/GenBank/DDBJ whole genome shotgun (WGS) entry which is preliminary data.</text>
</comment>
<dbReference type="Proteomes" id="UP000233551">
    <property type="component" value="Unassembled WGS sequence"/>
</dbReference>
<dbReference type="AlphaFoldDB" id="A0A2I0I6K4"/>
<accession>A0A2I0I6K4</accession>
<reference evidence="1 2" key="1">
    <citation type="submission" date="2017-11" db="EMBL/GenBank/DDBJ databases">
        <title>De-novo sequencing of pomegranate (Punica granatum L.) genome.</title>
        <authorList>
            <person name="Akparov Z."/>
            <person name="Amiraslanov A."/>
            <person name="Hajiyeva S."/>
            <person name="Abbasov M."/>
            <person name="Kaur K."/>
            <person name="Hamwieh A."/>
            <person name="Solovyev V."/>
            <person name="Salamov A."/>
            <person name="Braich B."/>
            <person name="Kosarev P."/>
            <person name="Mahmoud A."/>
            <person name="Hajiyev E."/>
            <person name="Babayeva S."/>
            <person name="Izzatullayeva V."/>
            <person name="Mammadov A."/>
            <person name="Mammadov A."/>
            <person name="Sharifova S."/>
            <person name="Ojaghi J."/>
            <person name="Eynullazada K."/>
            <person name="Bayramov B."/>
            <person name="Abdulazimova A."/>
            <person name="Shahmuradov I."/>
        </authorList>
    </citation>
    <scope>NUCLEOTIDE SEQUENCE [LARGE SCALE GENOMIC DNA]</scope>
    <source>
        <strain evidence="2">cv. AG2017</strain>
        <tissue evidence="1">Leaf</tissue>
    </source>
</reference>
<keyword evidence="2" id="KW-1185">Reference proteome</keyword>
<protein>
    <submittedName>
        <fullName evidence="1">Uncharacterized protein</fullName>
    </submittedName>
</protein>